<keyword evidence="3" id="KW-1185">Reference proteome</keyword>
<dbReference type="Gene3D" id="1.25.40.10">
    <property type="entry name" value="Tetratricopeptide repeat domain"/>
    <property type="match status" value="2"/>
</dbReference>
<dbReference type="InterPro" id="IPR011990">
    <property type="entry name" value="TPR-like_helical_dom_sf"/>
</dbReference>
<dbReference type="InterPro" id="IPR006597">
    <property type="entry name" value="Sel1-like"/>
</dbReference>
<sequence length="453" mass="50913">MYPELHTVNSISIVCNGGNNLSITRISKSSPSISIKSRDSNISRLDVNCAIYQTKLLPTISTNSNQLTHKADAIVNVSSQSKRSSIISTIPIESTFNEMSNVIADMIINYIIKEHDKSIGFCKIKSIFEQEIKLLCKAIRDLLHWLKKNQHESKYIWFHGLFCYYITNDSKESFKLFSEASKGNFAIAKVYLAKCYIDGYGTDRNNKKAFDLFKESVEIGSICGQFYLGYCYENGIGTKMDEKKSIEWYTNAANNANAPAIYYLAECYRSGKGVKVDEATAVKWYEALAKLEIVEAQLQLGNCNRYGIGVKINVEGALGVEINKTKAFWLNKIAAKKGNTGAQNNLGVLYENGEEKKEDEALKFYGIAAEKEHRMAQNNLGLLYENRQDLKSAAYWPIWNTSNIVLTRKCITKSLKDNDDGNNQEPFTMLIQKFLCEAVANNDVEDLAAVCDA</sequence>
<dbReference type="Pfam" id="PF08238">
    <property type="entry name" value="Sel1"/>
    <property type="match status" value="6"/>
</dbReference>
<accession>A0A9W4SIA9</accession>
<dbReference type="OrthoDB" id="2384430at2759"/>
<reference evidence="2" key="1">
    <citation type="submission" date="2022-08" db="EMBL/GenBank/DDBJ databases">
        <authorList>
            <person name="Kallberg Y."/>
            <person name="Tangrot J."/>
            <person name="Rosling A."/>
        </authorList>
    </citation>
    <scope>NUCLEOTIDE SEQUENCE</scope>
    <source>
        <strain evidence="2">Wild A</strain>
    </source>
</reference>
<evidence type="ECO:0000313" key="3">
    <source>
        <dbReference type="Proteomes" id="UP001153678"/>
    </source>
</evidence>
<comment type="similarity">
    <text evidence="1">Belongs to the sel-1 family.</text>
</comment>
<dbReference type="PANTHER" id="PTHR11102">
    <property type="entry name" value="SEL-1-LIKE PROTEIN"/>
    <property type="match status" value="1"/>
</dbReference>
<organism evidence="2 3">
    <name type="scientific">Funneliformis geosporum</name>
    <dbReference type="NCBI Taxonomy" id="1117311"/>
    <lineage>
        <taxon>Eukaryota</taxon>
        <taxon>Fungi</taxon>
        <taxon>Fungi incertae sedis</taxon>
        <taxon>Mucoromycota</taxon>
        <taxon>Glomeromycotina</taxon>
        <taxon>Glomeromycetes</taxon>
        <taxon>Glomerales</taxon>
        <taxon>Glomeraceae</taxon>
        <taxon>Funneliformis</taxon>
    </lineage>
</organism>
<dbReference type="SUPFAM" id="SSF81901">
    <property type="entry name" value="HCP-like"/>
    <property type="match status" value="2"/>
</dbReference>
<evidence type="ECO:0000313" key="2">
    <source>
        <dbReference type="EMBL" id="CAI2168048.1"/>
    </source>
</evidence>
<dbReference type="Proteomes" id="UP001153678">
    <property type="component" value="Unassembled WGS sequence"/>
</dbReference>
<protein>
    <submittedName>
        <fullName evidence="2">17478_t:CDS:1</fullName>
    </submittedName>
</protein>
<dbReference type="EMBL" id="CAMKVN010000448">
    <property type="protein sequence ID" value="CAI2168048.1"/>
    <property type="molecule type" value="Genomic_DNA"/>
</dbReference>
<proteinExistence type="inferred from homology"/>
<name>A0A9W4SIA9_9GLOM</name>
<dbReference type="SMART" id="SM00671">
    <property type="entry name" value="SEL1"/>
    <property type="match status" value="5"/>
</dbReference>
<dbReference type="AlphaFoldDB" id="A0A9W4SIA9"/>
<evidence type="ECO:0000256" key="1">
    <source>
        <dbReference type="ARBA" id="ARBA00038101"/>
    </source>
</evidence>
<comment type="caution">
    <text evidence="2">The sequence shown here is derived from an EMBL/GenBank/DDBJ whole genome shotgun (WGS) entry which is preliminary data.</text>
</comment>
<dbReference type="InterPro" id="IPR050767">
    <property type="entry name" value="Sel1_AlgK"/>
</dbReference>
<dbReference type="PANTHER" id="PTHR11102:SF160">
    <property type="entry name" value="ERAD-ASSOCIATED E3 UBIQUITIN-PROTEIN LIGASE COMPONENT HRD3"/>
    <property type="match status" value="1"/>
</dbReference>
<gene>
    <name evidence="2" type="ORF">FWILDA_LOCUS3388</name>
</gene>